<dbReference type="Pfam" id="PF01761">
    <property type="entry name" value="DHQ_synthase"/>
    <property type="match status" value="1"/>
</dbReference>
<dbReference type="SUPFAM" id="SSF56796">
    <property type="entry name" value="Dehydroquinate synthase-like"/>
    <property type="match status" value="1"/>
</dbReference>
<feature type="domain" description="3-dehydroquinate synthase N-terminal" evidence="21">
    <location>
        <begin position="53"/>
        <end position="165"/>
    </location>
</feature>
<dbReference type="GO" id="GO:0009423">
    <property type="term" value="P:chorismate biosynthetic process"/>
    <property type="evidence" value="ECO:0007669"/>
    <property type="project" value="UniProtKB-UniRule"/>
</dbReference>
<dbReference type="GO" id="GO:0008652">
    <property type="term" value="P:amino acid biosynthetic process"/>
    <property type="evidence" value="ECO:0007669"/>
    <property type="project" value="UniProtKB-KW"/>
</dbReference>
<keyword evidence="17" id="KW-0057">Aromatic amino acid biosynthesis</keyword>
<dbReference type="PANTHER" id="PTHR43622:SF7">
    <property type="entry name" value="3-DEHYDROQUINATE SYNTHASE, CHLOROPLASTIC"/>
    <property type="match status" value="1"/>
</dbReference>
<reference evidence="23 24" key="1">
    <citation type="submission" date="2018-07" db="EMBL/GenBank/DDBJ databases">
        <title>Chryseobacterium lacus sp. nov., isolated from lake water.</title>
        <authorList>
            <person name="Li C.-M."/>
        </authorList>
    </citation>
    <scope>NUCLEOTIDE SEQUENCE [LARGE SCALE GENOMIC DNA]</scope>
    <source>
        <strain evidence="23 24">YLOS41</strain>
    </source>
</reference>
<dbReference type="Gene3D" id="3.40.50.1970">
    <property type="match status" value="1"/>
</dbReference>
<evidence type="ECO:0000256" key="4">
    <source>
        <dbReference type="ARBA" id="ARBA00001947"/>
    </source>
</evidence>
<dbReference type="InterPro" id="IPR030963">
    <property type="entry name" value="DHQ_synth_fam"/>
</dbReference>
<keyword evidence="16" id="KW-0520">NAD</keyword>
<evidence type="ECO:0000256" key="15">
    <source>
        <dbReference type="ARBA" id="ARBA00022833"/>
    </source>
</evidence>
<keyword evidence="11" id="KW-0963">Cytoplasm</keyword>
<organism evidence="23 24">
    <name type="scientific">Chryseobacterium lacus</name>
    <dbReference type="NCBI Taxonomy" id="2058346"/>
    <lineage>
        <taxon>Bacteria</taxon>
        <taxon>Pseudomonadati</taxon>
        <taxon>Bacteroidota</taxon>
        <taxon>Flavobacteriia</taxon>
        <taxon>Flavobacteriales</taxon>
        <taxon>Weeksellaceae</taxon>
        <taxon>Chryseobacterium group</taxon>
        <taxon>Chryseobacterium</taxon>
    </lineage>
</organism>
<evidence type="ECO:0000256" key="1">
    <source>
        <dbReference type="ARBA" id="ARBA00001393"/>
    </source>
</evidence>
<comment type="subcellular location">
    <subcellularLocation>
        <location evidence="6">Cytoplasm</location>
    </subcellularLocation>
</comment>
<evidence type="ECO:0000256" key="11">
    <source>
        <dbReference type="ARBA" id="ARBA00022490"/>
    </source>
</evidence>
<evidence type="ECO:0000259" key="21">
    <source>
        <dbReference type="Pfam" id="PF01761"/>
    </source>
</evidence>
<keyword evidence="19" id="KW-0170">Cobalt</keyword>
<comment type="pathway">
    <text evidence="7">Metabolic intermediate biosynthesis; chorismate biosynthesis; chorismate from D-erythrose 4-phosphate and phosphoenolpyruvate: step 2/7.</text>
</comment>
<comment type="cofactor">
    <cofactor evidence="4">
        <name>Zn(2+)</name>
        <dbReference type="ChEBI" id="CHEBI:29105"/>
    </cofactor>
</comment>
<dbReference type="OrthoDB" id="9806583at2"/>
<protein>
    <recommendedName>
        <fullName evidence="10 20">3-dehydroquinate synthase</fullName>
        <ecNumber evidence="9 20">4.2.3.4</ecNumber>
    </recommendedName>
</protein>
<keyword evidence="18 23" id="KW-0456">Lyase</keyword>
<evidence type="ECO:0000256" key="3">
    <source>
        <dbReference type="ARBA" id="ARBA00001941"/>
    </source>
</evidence>
<evidence type="ECO:0000256" key="16">
    <source>
        <dbReference type="ARBA" id="ARBA00023027"/>
    </source>
</evidence>
<dbReference type="GO" id="GO:0009073">
    <property type="term" value="P:aromatic amino acid family biosynthetic process"/>
    <property type="evidence" value="ECO:0007669"/>
    <property type="project" value="UniProtKB-KW"/>
</dbReference>
<keyword evidence="14" id="KW-0547">Nucleotide-binding</keyword>
<keyword evidence="24" id="KW-1185">Reference proteome</keyword>
<dbReference type="NCBIfam" id="TIGR01357">
    <property type="entry name" value="aroB"/>
    <property type="match status" value="1"/>
</dbReference>
<dbReference type="GO" id="GO:0000166">
    <property type="term" value="F:nucleotide binding"/>
    <property type="evidence" value="ECO:0007669"/>
    <property type="project" value="UniProtKB-KW"/>
</dbReference>
<feature type="domain" description="3-dehydroquinate synthase C-terminal" evidence="22">
    <location>
        <begin position="167"/>
        <end position="308"/>
    </location>
</feature>
<comment type="function">
    <text evidence="5">Catalyzes the conversion of 3-deoxy-D-arabino-heptulosonate 7-phosphate (DAHP) to dehydroquinate (DHQ).</text>
</comment>
<comment type="catalytic activity">
    <reaction evidence="1">
        <text>7-phospho-2-dehydro-3-deoxy-D-arabino-heptonate = 3-dehydroquinate + phosphate</text>
        <dbReference type="Rhea" id="RHEA:21968"/>
        <dbReference type="ChEBI" id="CHEBI:32364"/>
        <dbReference type="ChEBI" id="CHEBI:43474"/>
        <dbReference type="ChEBI" id="CHEBI:58394"/>
        <dbReference type="EC" id="4.2.3.4"/>
    </reaction>
</comment>
<comment type="similarity">
    <text evidence="8">Belongs to the sugar phosphate cyclases superfamily. Dehydroquinate synthase family.</text>
</comment>
<dbReference type="EMBL" id="QPIE01000005">
    <property type="protein sequence ID" value="RCU42734.1"/>
    <property type="molecule type" value="Genomic_DNA"/>
</dbReference>
<comment type="cofactor">
    <cofactor evidence="3">
        <name>Co(2+)</name>
        <dbReference type="ChEBI" id="CHEBI:48828"/>
    </cofactor>
</comment>
<dbReference type="InterPro" id="IPR050071">
    <property type="entry name" value="Dehydroquinate_synthase"/>
</dbReference>
<accession>A0A368MZA7</accession>
<evidence type="ECO:0000256" key="7">
    <source>
        <dbReference type="ARBA" id="ARBA00004661"/>
    </source>
</evidence>
<dbReference type="FunFam" id="3.40.50.1970:FF:000007">
    <property type="entry name" value="Pentafunctional AROM polypeptide"/>
    <property type="match status" value="1"/>
</dbReference>
<dbReference type="InterPro" id="IPR016037">
    <property type="entry name" value="DHQ_synth_AroB"/>
</dbReference>
<evidence type="ECO:0000256" key="19">
    <source>
        <dbReference type="ARBA" id="ARBA00023285"/>
    </source>
</evidence>
<name>A0A368MZA7_9FLAO</name>
<dbReference type="Gene3D" id="1.20.1090.10">
    <property type="entry name" value="Dehydroquinate synthase-like - alpha domain"/>
    <property type="match status" value="1"/>
</dbReference>
<dbReference type="PANTHER" id="PTHR43622">
    <property type="entry name" value="3-DEHYDROQUINATE SYNTHASE"/>
    <property type="match status" value="1"/>
</dbReference>
<dbReference type="GO" id="GO:0005737">
    <property type="term" value="C:cytoplasm"/>
    <property type="evidence" value="ECO:0007669"/>
    <property type="project" value="UniProtKB-SubCell"/>
</dbReference>
<evidence type="ECO:0000313" key="23">
    <source>
        <dbReference type="EMBL" id="RCU42734.1"/>
    </source>
</evidence>
<dbReference type="AlphaFoldDB" id="A0A368MZA7"/>
<evidence type="ECO:0000256" key="10">
    <source>
        <dbReference type="ARBA" id="ARBA00017684"/>
    </source>
</evidence>
<evidence type="ECO:0000256" key="14">
    <source>
        <dbReference type="ARBA" id="ARBA00022741"/>
    </source>
</evidence>
<evidence type="ECO:0000256" key="20">
    <source>
        <dbReference type="NCBIfam" id="TIGR01357"/>
    </source>
</evidence>
<keyword evidence="15" id="KW-0862">Zinc</keyword>
<dbReference type="GO" id="GO:0046872">
    <property type="term" value="F:metal ion binding"/>
    <property type="evidence" value="ECO:0007669"/>
    <property type="project" value="UniProtKB-KW"/>
</dbReference>
<evidence type="ECO:0000256" key="8">
    <source>
        <dbReference type="ARBA" id="ARBA00005412"/>
    </source>
</evidence>
<gene>
    <name evidence="23" type="primary">aroB</name>
    <name evidence="23" type="ORF">DQ356_07930</name>
</gene>
<evidence type="ECO:0000259" key="22">
    <source>
        <dbReference type="Pfam" id="PF24621"/>
    </source>
</evidence>
<evidence type="ECO:0000313" key="24">
    <source>
        <dbReference type="Proteomes" id="UP000252172"/>
    </source>
</evidence>
<dbReference type="Pfam" id="PF24621">
    <property type="entry name" value="DHQS_C"/>
    <property type="match status" value="1"/>
</dbReference>
<evidence type="ECO:0000256" key="5">
    <source>
        <dbReference type="ARBA" id="ARBA00003485"/>
    </source>
</evidence>
<keyword evidence="13" id="KW-0479">Metal-binding</keyword>
<dbReference type="Proteomes" id="UP000252172">
    <property type="component" value="Unassembled WGS sequence"/>
</dbReference>
<dbReference type="RefSeq" id="WP_114303946.1">
    <property type="nucleotide sequence ID" value="NZ_QPIE01000005.1"/>
</dbReference>
<dbReference type="PIRSF" id="PIRSF001455">
    <property type="entry name" value="DHQ_synth"/>
    <property type="match status" value="1"/>
</dbReference>
<comment type="cofactor">
    <cofactor evidence="2">
        <name>NAD(+)</name>
        <dbReference type="ChEBI" id="CHEBI:57540"/>
    </cofactor>
</comment>
<evidence type="ECO:0000256" key="9">
    <source>
        <dbReference type="ARBA" id="ARBA00013031"/>
    </source>
</evidence>
<dbReference type="InterPro" id="IPR056179">
    <property type="entry name" value="DHQS_C"/>
</dbReference>
<evidence type="ECO:0000256" key="17">
    <source>
        <dbReference type="ARBA" id="ARBA00023141"/>
    </source>
</evidence>
<evidence type="ECO:0000256" key="13">
    <source>
        <dbReference type="ARBA" id="ARBA00022723"/>
    </source>
</evidence>
<dbReference type="GO" id="GO:0003856">
    <property type="term" value="F:3-dehydroquinate synthase activity"/>
    <property type="evidence" value="ECO:0007669"/>
    <property type="project" value="UniProtKB-UniRule"/>
</dbReference>
<dbReference type="InterPro" id="IPR030960">
    <property type="entry name" value="DHQS/DOIS_N"/>
</dbReference>
<dbReference type="EC" id="4.2.3.4" evidence="9 20"/>
<proteinExistence type="inferred from homology"/>
<evidence type="ECO:0000256" key="6">
    <source>
        <dbReference type="ARBA" id="ARBA00004496"/>
    </source>
</evidence>
<sequence>MISVLDHEFSQLNVFLKQQHISKIFILTDENTHHHCLPVLLGNMQTDLPFEIIEIDPGEEMKTIETALQLWEILAEYEADRSSLLFNLGGGVITDLGGFVASTYKRGIRFINLPTSLLGMCDAAVGGKTGVDLHSLKNMIGTFAMPEKVFLYPDFLKTLPFCELRSGFAEMLKHGLIADAEHWLQLTSLENLTSEGITPFISASTAIKNRIVEQDFHEENIRKTLNFGHTVGHAIESFFLQKETPIAHGEAIAAGMLCEIYLSFEQNLISETLLDSISLKIRKYFPQLSIEENHFGHLLRLMQQDKKNSGSTFNFSLINGIGSCIFNQQCSENSILKSLNYYKNLY</sequence>
<comment type="caution">
    <text evidence="23">The sequence shown here is derived from an EMBL/GenBank/DDBJ whole genome shotgun (WGS) entry which is preliminary data.</text>
</comment>
<keyword evidence="12" id="KW-0028">Amino-acid biosynthesis</keyword>
<evidence type="ECO:0000256" key="12">
    <source>
        <dbReference type="ARBA" id="ARBA00022605"/>
    </source>
</evidence>
<evidence type="ECO:0000256" key="18">
    <source>
        <dbReference type="ARBA" id="ARBA00023239"/>
    </source>
</evidence>
<dbReference type="CDD" id="cd08195">
    <property type="entry name" value="DHQS"/>
    <property type="match status" value="1"/>
</dbReference>
<evidence type="ECO:0000256" key="2">
    <source>
        <dbReference type="ARBA" id="ARBA00001911"/>
    </source>
</evidence>